<dbReference type="Proteomes" id="UP001328107">
    <property type="component" value="Unassembled WGS sequence"/>
</dbReference>
<evidence type="ECO:0000313" key="2">
    <source>
        <dbReference type="Proteomes" id="UP001328107"/>
    </source>
</evidence>
<proteinExistence type="predicted"/>
<protein>
    <submittedName>
        <fullName evidence="1">Uncharacterized protein</fullName>
    </submittedName>
</protein>
<evidence type="ECO:0000313" key="1">
    <source>
        <dbReference type="EMBL" id="GMR43126.1"/>
    </source>
</evidence>
<keyword evidence="2" id="KW-1185">Reference proteome</keyword>
<dbReference type="EMBL" id="BTRK01000003">
    <property type="protein sequence ID" value="GMR43126.1"/>
    <property type="molecule type" value="Genomic_DNA"/>
</dbReference>
<dbReference type="AlphaFoldDB" id="A0AAN4ZLS7"/>
<accession>A0AAN4ZLS7</accession>
<reference evidence="2" key="1">
    <citation type="submission" date="2022-10" db="EMBL/GenBank/DDBJ databases">
        <title>Genome assembly of Pristionchus species.</title>
        <authorList>
            <person name="Yoshida K."/>
            <person name="Sommer R.J."/>
        </authorList>
    </citation>
    <scope>NUCLEOTIDE SEQUENCE [LARGE SCALE GENOMIC DNA]</scope>
    <source>
        <strain evidence="2">RS5460</strain>
    </source>
</reference>
<feature type="non-terminal residue" evidence="1">
    <location>
        <position position="106"/>
    </location>
</feature>
<name>A0AAN4ZLS7_9BILA</name>
<feature type="non-terminal residue" evidence="1">
    <location>
        <position position="1"/>
    </location>
</feature>
<organism evidence="1 2">
    <name type="scientific">Pristionchus mayeri</name>
    <dbReference type="NCBI Taxonomy" id="1317129"/>
    <lineage>
        <taxon>Eukaryota</taxon>
        <taxon>Metazoa</taxon>
        <taxon>Ecdysozoa</taxon>
        <taxon>Nematoda</taxon>
        <taxon>Chromadorea</taxon>
        <taxon>Rhabditida</taxon>
        <taxon>Rhabditina</taxon>
        <taxon>Diplogasteromorpha</taxon>
        <taxon>Diplogasteroidea</taxon>
        <taxon>Neodiplogasteridae</taxon>
        <taxon>Pristionchus</taxon>
    </lineage>
</organism>
<gene>
    <name evidence="1" type="ORF">PMAYCL1PPCAC_13321</name>
</gene>
<comment type="caution">
    <text evidence="1">The sequence shown here is derived from an EMBL/GenBank/DDBJ whole genome shotgun (WGS) entry which is preliminary data.</text>
</comment>
<sequence>CFVHESCTTGQASTSLMRISLQKVLKNCQAIVKIRSYSKKHYLIILESYDHEVRFIKFEQGETKFECKRDPSPSKPAQVSTTEPTKYLLTVKSTTSSSQPLRCEFV</sequence>